<dbReference type="Gene3D" id="3.40.50.720">
    <property type="entry name" value="NAD(P)-binding Rossmann-like Domain"/>
    <property type="match status" value="1"/>
</dbReference>
<feature type="domain" description="Gfo/Idh/MocA-like oxidoreductase N-terminal" evidence="1">
    <location>
        <begin position="2"/>
        <end position="68"/>
    </location>
</feature>
<dbReference type="InterPro" id="IPR036291">
    <property type="entry name" value="NAD(P)-bd_dom_sf"/>
</dbReference>
<dbReference type="AlphaFoldDB" id="A0A0M4CNV8"/>
<name>A0A0M4CNV8_9CORY</name>
<gene>
    <name evidence="2" type="ORF">CDES_13355</name>
</gene>
<sequence length="81" mass="8627">MVNVALVGSGDIATVHAEALEALGEKLNINFVAVVDKDQFAAQEFVDRTGLDVNAHTSLDELFAHGTIQSPAPPRGNRSRL</sequence>
<dbReference type="GO" id="GO:0000166">
    <property type="term" value="F:nucleotide binding"/>
    <property type="evidence" value="ECO:0007669"/>
    <property type="project" value="InterPro"/>
</dbReference>
<dbReference type="InterPro" id="IPR000683">
    <property type="entry name" value="Gfo/Idh/MocA-like_OxRdtase_N"/>
</dbReference>
<reference evidence="2 3" key="1">
    <citation type="submission" date="2014-08" db="EMBL/GenBank/DDBJ databases">
        <title>Complete genome sequence of Corynebacterium deserti GIMN1.010 (=DSM 45689), isolated from desert sand in western China.</title>
        <authorList>
            <person name="Ruckert C."/>
            <person name="Albersmeier A."/>
            <person name="Kalinowski J."/>
        </authorList>
    </citation>
    <scope>NUCLEOTIDE SEQUENCE [LARGE SCALE GENOMIC DNA]</scope>
    <source>
        <strain evidence="2 3">GIMN1.010</strain>
    </source>
</reference>
<organism evidence="2 3">
    <name type="scientific">Corynebacterium deserti GIMN1.010</name>
    <dbReference type="NCBI Taxonomy" id="931089"/>
    <lineage>
        <taxon>Bacteria</taxon>
        <taxon>Bacillati</taxon>
        <taxon>Actinomycetota</taxon>
        <taxon>Actinomycetes</taxon>
        <taxon>Mycobacteriales</taxon>
        <taxon>Corynebacteriaceae</taxon>
        <taxon>Corynebacterium</taxon>
    </lineage>
</organism>
<evidence type="ECO:0000313" key="3">
    <source>
        <dbReference type="Proteomes" id="UP000068067"/>
    </source>
</evidence>
<dbReference type="SUPFAM" id="SSF51735">
    <property type="entry name" value="NAD(P)-binding Rossmann-fold domains"/>
    <property type="match status" value="1"/>
</dbReference>
<protein>
    <recommendedName>
        <fullName evidence="1">Gfo/Idh/MocA-like oxidoreductase N-terminal domain-containing protein</fullName>
    </recommendedName>
</protein>
<dbReference type="Proteomes" id="UP000068067">
    <property type="component" value="Chromosome"/>
</dbReference>
<dbReference type="Pfam" id="PF01408">
    <property type="entry name" value="GFO_IDH_MocA"/>
    <property type="match status" value="1"/>
</dbReference>
<proteinExistence type="predicted"/>
<evidence type="ECO:0000259" key="1">
    <source>
        <dbReference type="Pfam" id="PF01408"/>
    </source>
</evidence>
<keyword evidence="3" id="KW-1185">Reference proteome</keyword>
<accession>A0A0M4CNV8</accession>
<evidence type="ECO:0000313" key="2">
    <source>
        <dbReference type="EMBL" id="ALC07010.1"/>
    </source>
</evidence>
<dbReference type="KEGG" id="cdx:CDES_13355"/>
<dbReference type="PATRIC" id="fig|931089.4.peg.2702"/>
<dbReference type="EMBL" id="CP009220">
    <property type="protein sequence ID" value="ALC07010.1"/>
    <property type="molecule type" value="Genomic_DNA"/>
</dbReference>